<evidence type="ECO:0000256" key="2">
    <source>
        <dbReference type="ARBA" id="ARBA00023012"/>
    </source>
</evidence>
<keyword evidence="4" id="KW-0238">DNA-binding</keyword>
<evidence type="ECO:0000256" key="3">
    <source>
        <dbReference type="ARBA" id="ARBA00023015"/>
    </source>
</evidence>
<dbReference type="InterPro" id="IPR001789">
    <property type="entry name" value="Sig_transdc_resp-reg_receiver"/>
</dbReference>
<keyword evidence="5" id="KW-0804">Transcription</keyword>
<evidence type="ECO:0000259" key="6">
    <source>
        <dbReference type="PROSITE" id="PS50110"/>
    </source>
</evidence>
<dbReference type="GO" id="GO:0005829">
    <property type="term" value="C:cytosol"/>
    <property type="evidence" value="ECO:0007669"/>
    <property type="project" value="TreeGrafter"/>
</dbReference>
<dbReference type="PROSITE" id="PS50110">
    <property type="entry name" value="RESPONSE_REGULATORY"/>
    <property type="match status" value="1"/>
</dbReference>
<dbReference type="GO" id="GO:0000156">
    <property type="term" value="F:phosphorelay response regulator activity"/>
    <property type="evidence" value="ECO:0007669"/>
    <property type="project" value="TreeGrafter"/>
</dbReference>
<dbReference type="GO" id="GO:0032993">
    <property type="term" value="C:protein-DNA complex"/>
    <property type="evidence" value="ECO:0007669"/>
    <property type="project" value="TreeGrafter"/>
</dbReference>
<evidence type="ECO:0000256" key="5">
    <source>
        <dbReference type="ARBA" id="ARBA00023163"/>
    </source>
</evidence>
<sequence>MRVLLVDDDPTAQRVMKLFLEKSGYQAEVQSDGSRVLELAQGPDAPPIIILDWMLPGQDGPSLCRALRSARLHTRPYILMFSSRNSATEIAAALDAGADDFISKPFNVAETQARLRVACRLIEYQRELQRQIDDIEALSQRNSLLGEMMGRKSGPAPAGATPKTQHMVPRHAKDNPANFSVHEIRFLLSASLIELRLAVESAAPVEGLPSESGLHLCGWACLVASEPGLWMDLILDARHEEAVKLFQKSLGRDPRTDNETAVYFAEVVRTIAQGVSRTLAIRAGEVVMPLMSRGRLAQPRAIPLPLECQSYHVKVDSTNLRLTLAVQGQSKLKLAAADLREADILADQYPPREVSEVPLFKPGTTLTPRFIERIAYNSEGLSEENHATIFRPSRLARYFEHGAA</sequence>
<accession>A0A1J5S092</accession>
<proteinExistence type="predicted"/>
<keyword evidence="1" id="KW-0597">Phosphoprotein</keyword>
<evidence type="ECO:0000313" key="7">
    <source>
        <dbReference type="EMBL" id="OIR01809.1"/>
    </source>
</evidence>
<dbReference type="PANTHER" id="PTHR48111">
    <property type="entry name" value="REGULATOR OF RPOS"/>
    <property type="match status" value="1"/>
</dbReference>
<dbReference type="GO" id="GO:0006355">
    <property type="term" value="P:regulation of DNA-templated transcription"/>
    <property type="evidence" value="ECO:0007669"/>
    <property type="project" value="TreeGrafter"/>
</dbReference>
<evidence type="ECO:0000256" key="1">
    <source>
        <dbReference type="ARBA" id="ARBA00022553"/>
    </source>
</evidence>
<dbReference type="SMART" id="SM00448">
    <property type="entry name" value="REC"/>
    <property type="match status" value="1"/>
</dbReference>
<organism evidence="7">
    <name type="scientific">mine drainage metagenome</name>
    <dbReference type="NCBI Taxonomy" id="410659"/>
    <lineage>
        <taxon>unclassified sequences</taxon>
        <taxon>metagenomes</taxon>
        <taxon>ecological metagenomes</taxon>
    </lineage>
</organism>
<keyword evidence="3" id="KW-0805">Transcription regulation</keyword>
<dbReference type="Gene3D" id="3.40.50.2300">
    <property type="match status" value="1"/>
</dbReference>
<dbReference type="AlphaFoldDB" id="A0A1J5S092"/>
<dbReference type="Pfam" id="PF00072">
    <property type="entry name" value="Response_reg"/>
    <property type="match status" value="1"/>
</dbReference>
<name>A0A1J5S092_9ZZZZ</name>
<dbReference type="SUPFAM" id="SSF52172">
    <property type="entry name" value="CheY-like"/>
    <property type="match status" value="1"/>
</dbReference>
<keyword evidence="2" id="KW-0902">Two-component regulatory system</keyword>
<dbReference type="InterPro" id="IPR011006">
    <property type="entry name" value="CheY-like_superfamily"/>
</dbReference>
<feature type="domain" description="Response regulatory" evidence="6">
    <location>
        <begin position="2"/>
        <end position="119"/>
    </location>
</feature>
<dbReference type="EMBL" id="MLJW01000080">
    <property type="protein sequence ID" value="OIR01809.1"/>
    <property type="molecule type" value="Genomic_DNA"/>
</dbReference>
<dbReference type="PANTHER" id="PTHR48111:SF1">
    <property type="entry name" value="TWO-COMPONENT RESPONSE REGULATOR ORR33"/>
    <property type="match status" value="1"/>
</dbReference>
<evidence type="ECO:0000256" key="4">
    <source>
        <dbReference type="ARBA" id="ARBA00023125"/>
    </source>
</evidence>
<gene>
    <name evidence="7" type="primary">mprA_13</name>
    <name evidence="7" type="ORF">GALL_161100</name>
</gene>
<protein>
    <submittedName>
        <fullName evidence="7">Response regulator MprA</fullName>
    </submittedName>
</protein>
<comment type="caution">
    <text evidence="7">The sequence shown here is derived from an EMBL/GenBank/DDBJ whole genome shotgun (WGS) entry which is preliminary data.</text>
</comment>
<dbReference type="GO" id="GO:0000976">
    <property type="term" value="F:transcription cis-regulatory region binding"/>
    <property type="evidence" value="ECO:0007669"/>
    <property type="project" value="TreeGrafter"/>
</dbReference>
<dbReference type="InterPro" id="IPR039420">
    <property type="entry name" value="WalR-like"/>
</dbReference>
<reference evidence="7" key="1">
    <citation type="submission" date="2016-10" db="EMBL/GenBank/DDBJ databases">
        <title>Sequence of Gallionella enrichment culture.</title>
        <authorList>
            <person name="Poehlein A."/>
            <person name="Muehling M."/>
            <person name="Daniel R."/>
        </authorList>
    </citation>
    <scope>NUCLEOTIDE SEQUENCE</scope>
</reference>